<sequence length="178" mass="19855">MPYGNAASGPRFPKEMLVLGYVAGMTTRIRPIERDDALSLGALRLQQDREAGRTPRPGFLTEYADALLADFAAQRGWIAEEPDGRPVGCVLVHPVRKLPTLSHPGRPEWWYVQQVFVTADRRREGLGRRLLHAVQEAATAERVRFVRLNSSDAGRPLFDATGFGDPTGRLREWVPPKA</sequence>
<dbReference type="SUPFAM" id="SSF55729">
    <property type="entry name" value="Acyl-CoA N-acyltransferases (Nat)"/>
    <property type="match status" value="1"/>
</dbReference>
<dbReference type="GO" id="GO:0005840">
    <property type="term" value="C:ribosome"/>
    <property type="evidence" value="ECO:0007669"/>
    <property type="project" value="UniProtKB-KW"/>
</dbReference>
<dbReference type="GO" id="GO:0016747">
    <property type="term" value="F:acyltransferase activity, transferring groups other than amino-acyl groups"/>
    <property type="evidence" value="ECO:0007669"/>
    <property type="project" value="InterPro"/>
</dbReference>
<evidence type="ECO:0000256" key="2">
    <source>
        <dbReference type="ARBA" id="ARBA00023315"/>
    </source>
</evidence>
<dbReference type="Gene3D" id="3.40.630.30">
    <property type="match status" value="1"/>
</dbReference>
<name>A0A1W2D0V2_9MICO</name>
<dbReference type="InterPro" id="IPR016181">
    <property type="entry name" value="Acyl_CoA_acyltransferase"/>
</dbReference>
<dbReference type="InterPro" id="IPR050832">
    <property type="entry name" value="Bact_Acetyltransf"/>
</dbReference>
<evidence type="ECO:0000313" key="5">
    <source>
        <dbReference type="Proteomes" id="UP000192634"/>
    </source>
</evidence>
<dbReference type="InterPro" id="IPR000182">
    <property type="entry name" value="GNAT_dom"/>
</dbReference>
<dbReference type="EMBL" id="FWXN01000013">
    <property type="protein sequence ID" value="SMC91157.1"/>
    <property type="molecule type" value="Genomic_DNA"/>
</dbReference>
<evidence type="ECO:0000259" key="3">
    <source>
        <dbReference type="PROSITE" id="PS51186"/>
    </source>
</evidence>
<feature type="domain" description="N-acetyltransferase" evidence="3">
    <location>
        <begin position="27"/>
        <end position="178"/>
    </location>
</feature>
<evidence type="ECO:0000313" key="4">
    <source>
        <dbReference type="EMBL" id="SMC91157.1"/>
    </source>
</evidence>
<gene>
    <name evidence="4" type="ORF">SAMN06296429_11358</name>
</gene>
<proteinExistence type="predicted"/>
<keyword evidence="4" id="KW-0687">Ribonucleoprotein</keyword>
<keyword evidence="1" id="KW-0808">Transferase</keyword>
<reference evidence="4 5" key="1">
    <citation type="submission" date="2017-04" db="EMBL/GenBank/DDBJ databases">
        <authorList>
            <person name="Afonso C.L."/>
            <person name="Miller P.J."/>
            <person name="Scott M.A."/>
            <person name="Spackman E."/>
            <person name="Goraichik I."/>
            <person name="Dimitrov K.M."/>
            <person name="Suarez D.L."/>
            <person name="Swayne D.E."/>
        </authorList>
    </citation>
    <scope>NUCLEOTIDE SEQUENCE [LARGE SCALE GENOMIC DNA]</scope>
    <source>
        <strain evidence="4 5">CGMCC 1.12511</strain>
    </source>
</reference>
<keyword evidence="4" id="KW-0689">Ribosomal protein</keyword>
<dbReference type="PROSITE" id="PS51186">
    <property type="entry name" value="GNAT"/>
    <property type="match status" value="1"/>
</dbReference>
<keyword evidence="2" id="KW-0012">Acyltransferase</keyword>
<evidence type="ECO:0000256" key="1">
    <source>
        <dbReference type="ARBA" id="ARBA00022679"/>
    </source>
</evidence>
<dbReference type="Pfam" id="PF00583">
    <property type="entry name" value="Acetyltransf_1"/>
    <property type="match status" value="1"/>
</dbReference>
<dbReference type="Proteomes" id="UP000192634">
    <property type="component" value="Unassembled WGS sequence"/>
</dbReference>
<protein>
    <submittedName>
        <fullName evidence="4">Ribosomal protein S18 acetylase RimI</fullName>
    </submittedName>
</protein>
<dbReference type="AlphaFoldDB" id="A0A1W2D0V2"/>
<accession>A0A1W2D0V2</accession>
<dbReference type="PANTHER" id="PTHR43877">
    <property type="entry name" value="AMINOALKYLPHOSPHONATE N-ACETYLTRANSFERASE-RELATED-RELATED"/>
    <property type="match status" value="1"/>
</dbReference>
<organism evidence="4 5">
    <name type="scientific">Janibacter indicus</name>
    <dbReference type="NCBI Taxonomy" id="857417"/>
    <lineage>
        <taxon>Bacteria</taxon>
        <taxon>Bacillati</taxon>
        <taxon>Actinomycetota</taxon>
        <taxon>Actinomycetes</taxon>
        <taxon>Micrococcales</taxon>
        <taxon>Intrasporangiaceae</taxon>
        <taxon>Janibacter</taxon>
    </lineage>
</organism>